<protein>
    <submittedName>
        <fullName evidence="1">DUF4397 domain-containing protein</fullName>
    </submittedName>
</protein>
<organism evidence="1 2">
    <name type="scientific">Candidatus Pedobacter colombiensis</name>
    <dbReference type="NCBI Taxonomy" id="3121371"/>
    <lineage>
        <taxon>Bacteria</taxon>
        <taxon>Pseudomonadati</taxon>
        <taxon>Bacteroidota</taxon>
        <taxon>Sphingobacteriia</taxon>
        <taxon>Sphingobacteriales</taxon>
        <taxon>Sphingobacteriaceae</taxon>
        <taxon>Pedobacter</taxon>
    </lineage>
</organism>
<proteinExistence type="predicted"/>
<evidence type="ECO:0000313" key="1">
    <source>
        <dbReference type="EMBL" id="WEK21389.1"/>
    </source>
</evidence>
<evidence type="ECO:0000313" key="2">
    <source>
        <dbReference type="Proteomes" id="UP001214530"/>
    </source>
</evidence>
<dbReference type="EMBL" id="CP119313">
    <property type="protein sequence ID" value="WEK21389.1"/>
    <property type="molecule type" value="Genomic_DNA"/>
</dbReference>
<reference evidence="1" key="1">
    <citation type="submission" date="2023-03" db="EMBL/GenBank/DDBJ databases">
        <title>Andean soil-derived lignocellulolytic bacterial consortium as a source of novel taxa and putative plastic-active enzymes.</title>
        <authorList>
            <person name="Diaz-Garcia L."/>
            <person name="Chuvochina M."/>
            <person name="Feuerriegel G."/>
            <person name="Bunk B."/>
            <person name="Sproer C."/>
            <person name="Streit W.R."/>
            <person name="Rodriguez L.M."/>
            <person name="Overmann J."/>
            <person name="Jimenez D.J."/>
        </authorList>
    </citation>
    <scope>NUCLEOTIDE SEQUENCE</scope>
    <source>
        <strain evidence="1">MAG 3858</strain>
    </source>
</reference>
<name>A0AAJ5WDD5_9SPHI</name>
<dbReference type="Proteomes" id="UP001214530">
    <property type="component" value="Chromosome"/>
</dbReference>
<dbReference type="PROSITE" id="PS51257">
    <property type="entry name" value="PROKAR_LIPOPROTEIN"/>
    <property type="match status" value="1"/>
</dbReference>
<accession>A0AAJ5WDD5</accession>
<gene>
    <name evidence="1" type="ORF">P0Y49_09570</name>
</gene>
<dbReference type="AlphaFoldDB" id="A0AAJ5WDD5"/>
<sequence length="269" mass="28759">MKKISITLVCTLALALTIIGCGKVVLDYGAVEKLSADQALLKVNYVSAYADNRSVFFKINGQRVSNLLTGRTPFPGGGYNTGGANNSNLLIINSGTVNFSVIQPHKIDNGLDSVVLYSTAFQAEAGKNYNLHITDTAATTKNVLTQQDLTLPDSSVVRYKFINLMPNVSSIDLYYGATSATAADQSTDSLVMGNVNYLQMSDSFTLKAGVLKTWKIRIAGAPKTAATVLASYSSTSVVANQRVFTAFACGYSGKATPAQKPYISFFLVR</sequence>